<gene>
    <name evidence="1" type="ORF">JZM24_11645</name>
</gene>
<proteinExistence type="predicted"/>
<accession>A0ABS5YCC6</accession>
<comment type="caution">
    <text evidence="1">The sequence shown here is derived from an EMBL/GenBank/DDBJ whole genome shotgun (WGS) entry which is preliminary data.</text>
</comment>
<sequence>MKTVPSLIFSRWLAGIGGSGIDAFIAQRLIHGDFLLSMLAPTATPKYRPNIHSLRRKWYEYQQITPVQVKKAMAWVHLLSEWRP</sequence>
<organism evidence="1 2">
    <name type="scientific">Candidatus Sodalis endolongispinus</name>
    <dbReference type="NCBI Taxonomy" id="2812662"/>
    <lineage>
        <taxon>Bacteria</taxon>
        <taxon>Pseudomonadati</taxon>
        <taxon>Pseudomonadota</taxon>
        <taxon>Gammaproteobacteria</taxon>
        <taxon>Enterobacterales</taxon>
        <taxon>Bruguierivoracaceae</taxon>
        <taxon>Sodalis</taxon>
    </lineage>
</organism>
<reference evidence="1 2" key="1">
    <citation type="journal article" date="2021" name="Genome Biol. Evol.">
        <title>The evolution of interdependence in a four-way mealybug symbiosis.</title>
        <authorList>
            <person name="Garber A.I."/>
            <person name="Kupper M."/>
            <person name="Laetsch D.R."/>
            <person name="Weldon S.R."/>
            <person name="Ladinsky M.S."/>
            <person name="Bjorkman P.J."/>
            <person name="McCutcheon J.P."/>
        </authorList>
    </citation>
    <scope>NUCLEOTIDE SEQUENCE [LARGE SCALE GENOMIC DNA]</scope>
    <source>
        <strain evidence="1">SOD</strain>
    </source>
</reference>
<dbReference type="Proteomes" id="UP000811282">
    <property type="component" value="Unassembled WGS sequence"/>
</dbReference>
<name>A0ABS5YCC6_9GAMM</name>
<evidence type="ECO:0000313" key="1">
    <source>
        <dbReference type="EMBL" id="MBT9432613.1"/>
    </source>
</evidence>
<evidence type="ECO:0000313" key="2">
    <source>
        <dbReference type="Proteomes" id="UP000811282"/>
    </source>
</evidence>
<dbReference type="RefSeq" id="WP_215669740.1">
    <property type="nucleotide sequence ID" value="NZ_JAFJYC010000001.1"/>
</dbReference>
<dbReference type="EMBL" id="JAFJYC010000001">
    <property type="protein sequence ID" value="MBT9432613.1"/>
    <property type="molecule type" value="Genomic_DNA"/>
</dbReference>
<protein>
    <submittedName>
        <fullName evidence="1">Uncharacterized protein</fullName>
    </submittedName>
</protein>
<keyword evidence="2" id="KW-1185">Reference proteome</keyword>